<evidence type="ECO:0000313" key="3">
    <source>
        <dbReference type="Proteomes" id="UP001161409"/>
    </source>
</evidence>
<dbReference type="CDD" id="cd02440">
    <property type="entry name" value="AdoMet_MTases"/>
    <property type="match status" value="1"/>
</dbReference>
<organism evidence="2 3">
    <name type="scientific">Sneathiella chinensis</name>
    <dbReference type="NCBI Taxonomy" id="349750"/>
    <lineage>
        <taxon>Bacteria</taxon>
        <taxon>Pseudomonadati</taxon>
        <taxon>Pseudomonadota</taxon>
        <taxon>Alphaproteobacteria</taxon>
        <taxon>Sneathiellales</taxon>
        <taxon>Sneathiellaceae</taxon>
        <taxon>Sneathiella</taxon>
    </lineage>
</organism>
<dbReference type="EMBL" id="BSNF01000006">
    <property type="protein sequence ID" value="GLQ06407.1"/>
    <property type="molecule type" value="Genomic_DNA"/>
</dbReference>
<reference evidence="2" key="2">
    <citation type="submission" date="2023-01" db="EMBL/GenBank/DDBJ databases">
        <title>Draft genome sequence of Sneathiella chinensis strain NBRC 103408.</title>
        <authorList>
            <person name="Sun Q."/>
            <person name="Mori K."/>
        </authorList>
    </citation>
    <scope>NUCLEOTIDE SEQUENCE</scope>
    <source>
        <strain evidence="2">NBRC 103408</strain>
    </source>
</reference>
<dbReference type="Pfam" id="PF08241">
    <property type="entry name" value="Methyltransf_11"/>
    <property type="match status" value="1"/>
</dbReference>
<reference evidence="2" key="1">
    <citation type="journal article" date="2014" name="Int. J. Syst. Evol. Microbiol.">
        <title>Complete genome of a new Firmicutes species belonging to the dominant human colonic microbiota ('Ruminococcus bicirculans') reveals two chromosomes and a selective capacity to utilize plant glucans.</title>
        <authorList>
            <consortium name="NISC Comparative Sequencing Program"/>
            <person name="Wegmann U."/>
            <person name="Louis P."/>
            <person name="Goesmann A."/>
            <person name="Henrissat B."/>
            <person name="Duncan S.H."/>
            <person name="Flint H.J."/>
        </authorList>
    </citation>
    <scope>NUCLEOTIDE SEQUENCE</scope>
    <source>
        <strain evidence="2">NBRC 103408</strain>
    </source>
</reference>
<evidence type="ECO:0000259" key="1">
    <source>
        <dbReference type="Pfam" id="PF08241"/>
    </source>
</evidence>
<name>A0ABQ5U2J5_9PROT</name>
<gene>
    <name evidence="2" type="ORF">GCM10007924_16280</name>
</gene>
<dbReference type="SUPFAM" id="SSF53335">
    <property type="entry name" value="S-adenosyl-L-methionine-dependent methyltransferases"/>
    <property type="match status" value="1"/>
</dbReference>
<sequence length="203" mass="23590">MIGAVTSLFRQRIAERKHKNFPRRTERIGDLLESLIHEQGLAPQNVLEIGGRRNPYKARFGDSVQYRNMDFVKTGEDVILGDITHCPEIPDNSFDLVFSVDVFEHIQYPWKAASEISRILRPGGLTFHSTLFAWRYHPCPADYFRYTPEGLKSLFSDLTCVRAEFDDTERRRNIKGNGDQALELDAFGGWRENWRVHYAGRKR</sequence>
<keyword evidence="3" id="KW-1185">Reference proteome</keyword>
<comment type="caution">
    <text evidence="2">The sequence shown here is derived from an EMBL/GenBank/DDBJ whole genome shotgun (WGS) entry which is preliminary data.</text>
</comment>
<proteinExistence type="predicted"/>
<dbReference type="Proteomes" id="UP001161409">
    <property type="component" value="Unassembled WGS sequence"/>
</dbReference>
<feature type="domain" description="Methyltransferase type 11" evidence="1">
    <location>
        <begin position="77"/>
        <end position="126"/>
    </location>
</feature>
<protein>
    <recommendedName>
        <fullName evidence="1">Methyltransferase type 11 domain-containing protein</fullName>
    </recommendedName>
</protein>
<dbReference type="InterPro" id="IPR013216">
    <property type="entry name" value="Methyltransf_11"/>
</dbReference>
<dbReference type="InterPro" id="IPR029063">
    <property type="entry name" value="SAM-dependent_MTases_sf"/>
</dbReference>
<evidence type="ECO:0000313" key="2">
    <source>
        <dbReference type="EMBL" id="GLQ06407.1"/>
    </source>
</evidence>
<accession>A0ABQ5U2J5</accession>
<dbReference type="Gene3D" id="3.40.50.150">
    <property type="entry name" value="Vaccinia Virus protein VP39"/>
    <property type="match status" value="1"/>
</dbReference>
<dbReference type="RefSeq" id="WP_169560453.1">
    <property type="nucleotide sequence ID" value="NZ_BSNF01000006.1"/>
</dbReference>